<organism evidence="1 2">
    <name type="scientific">Caerostris extrusa</name>
    <name type="common">Bark spider</name>
    <name type="synonym">Caerostris bankana</name>
    <dbReference type="NCBI Taxonomy" id="172846"/>
    <lineage>
        <taxon>Eukaryota</taxon>
        <taxon>Metazoa</taxon>
        <taxon>Ecdysozoa</taxon>
        <taxon>Arthropoda</taxon>
        <taxon>Chelicerata</taxon>
        <taxon>Arachnida</taxon>
        <taxon>Araneae</taxon>
        <taxon>Araneomorphae</taxon>
        <taxon>Entelegynae</taxon>
        <taxon>Araneoidea</taxon>
        <taxon>Araneidae</taxon>
        <taxon>Caerostris</taxon>
    </lineage>
</organism>
<protein>
    <submittedName>
        <fullName evidence="1">Uncharacterized protein</fullName>
    </submittedName>
</protein>
<evidence type="ECO:0000313" key="2">
    <source>
        <dbReference type="Proteomes" id="UP001054945"/>
    </source>
</evidence>
<proteinExistence type="predicted"/>
<comment type="caution">
    <text evidence="1">The sequence shown here is derived from an EMBL/GenBank/DDBJ whole genome shotgun (WGS) entry which is preliminary data.</text>
</comment>
<gene>
    <name evidence="1" type="ORF">CEXT_797041</name>
</gene>
<keyword evidence="2" id="KW-1185">Reference proteome</keyword>
<accession>A0AAV4QDW6</accession>
<dbReference type="AlphaFoldDB" id="A0AAV4QDW6"/>
<reference evidence="1 2" key="1">
    <citation type="submission" date="2021-06" db="EMBL/GenBank/DDBJ databases">
        <title>Caerostris extrusa draft genome.</title>
        <authorList>
            <person name="Kono N."/>
            <person name="Arakawa K."/>
        </authorList>
    </citation>
    <scope>NUCLEOTIDE SEQUENCE [LARGE SCALE GENOMIC DNA]</scope>
</reference>
<sequence>MSKAFFSPESITSLPHLATATIGCLCKLRNFHPLLIAPPKKNEGKKYEVQKQLNKTQGTNFSHPPRLCPSLFDAFEWNFSPSATDSHRGSEFSSMTLFFAEFNYIARLIYMTACICIRAAECLTLNLTFAHECPL</sequence>
<name>A0AAV4QDW6_CAEEX</name>
<dbReference type="Proteomes" id="UP001054945">
    <property type="component" value="Unassembled WGS sequence"/>
</dbReference>
<dbReference type="PROSITE" id="PS51257">
    <property type="entry name" value="PROKAR_LIPOPROTEIN"/>
    <property type="match status" value="1"/>
</dbReference>
<evidence type="ECO:0000313" key="1">
    <source>
        <dbReference type="EMBL" id="GIY06477.1"/>
    </source>
</evidence>
<dbReference type="EMBL" id="BPLR01005963">
    <property type="protein sequence ID" value="GIY06477.1"/>
    <property type="molecule type" value="Genomic_DNA"/>
</dbReference>